<dbReference type="Pfam" id="PF00485">
    <property type="entry name" value="PRK"/>
    <property type="match status" value="1"/>
</dbReference>
<evidence type="ECO:0000259" key="1">
    <source>
        <dbReference type="Pfam" id="PF00485"/>
    </source>
</evidence>
<dbReference type="NCBIfam" id="NF006745">
    <property type="entry name" value="PRK09270.1-4"/>
    <property type="match status" value="1"/>
</dbReference>
<dbReference type="Proteomes" id="UP000199671">
    <property type="component" value="Unassembled WGS sequence"/>
</dbReference>
<dbReference type="GO" id="GO:0016301">
    <property type="term" value="F:kinase activity"/>
    <property type="evidence" value="ECO:0007669"/>
    <property type="project" value="InterPro"/>
</dbReference>
<reference evidence="2 3" key="1">
    <citation type="submission" date="2016-10" db="EMBL/GenBank/DDBJ databases">
        <authorList>
            <person name="de Groot N.N."/>
        </authorList>
    </citation>
    <scope>NUCLEOTIDE SEQUENCE [LARGE SCALE GENOMIC DNA]</scope>
    <source>
        <strain evidence="2 3">KPR-7B</strain>
    </source>
</reference>
<dbReference type="InterPro" id="IPR027417">
    <property type="entry name" value="P-loop_NTPase"/>
</dbReference>
<evidence type="ECO:0000313" key="2">
    <source>
        <dbReference type="EMBL" id="SDM65163.1"/>
    </source>
</evidence>
<evidence type="ECO:0000313" key="3">
    <source>
        <dbReference type="Proteomes" id="UP000199671"/>
    </source>
</evidence>
<dbReference type="EMBL" id="FNHU01000005">
    <property type="protein sequence ID" value="SDM65163.1"/>
    <property type="molecule type" value="Genomic_DNA"/>
</dbReference>
<dbReference type="PANTHER" id="PTHR10285">
    <property type="entry name" value="URIDINE KINASE"/>
    <property type="match status" value="1"/>
</dbReference>
<dbReference type="SUPFAM" id="SSF52540">
    <property type="entry name" value="P-loop containing nucleoside triphosphate hydrolases"/>
    <property type="match status" value="1"/>
</dbReference>
<gene>
    <name evidence="2" type="ORF">SAMN04487766_10528</name>
</gene>
<dbReference type="RefSeq" id="WP_092609231.1">
    <property type="nucleotide sequence ID" value="NZ_FNHU01000005.1"/>
</dbReference>
<accession>A0A1G9UZ66</accession>
<dbReference type="Gene3D" id="3.40.50.300">
    <property type="entry name" value="P-loop containing nucleotide triphosphate hydrolases"/>
    <property type="match status" value="1"/>
</dbReference>
<protein>
    <recommendedName>
        <fullName evidence="1">Phosphoribulokinase/uridine kinase domain-containing protein</fullName>
    </recommendedName>
</protein>
<proteinExistence type="predicted"/>
<dbReference type="GO" id="GO:0005524">
    <property type="term" value="F:ATP binding"/>
    <property type="evidence" value="ECO:0007669"/>
    <property type="project" value="InterPro"/>
</dbReference>
<organism evidence="2 3">
    <name type="scientific">Actinomyces ruminicola</name>
    <dbReference type="NCBI Taxonomy" id="332524"/>
    <lineage>
        <taxon>Bacteria</taxon>
        <taxon>Bacillati</taxon>
        <taxon>Actinomycetota</taxon>
        <taxon>Actinomycetes</taxon>
        <taxon>Actinomycetales</taxon>
        <taxon>Actinomycetaceae</taxon>
        <taxon>Actinomyces</taxon>
    </lineage>
</organism>
<dbReference type="AlphaFoldDB" id="A0A1G9UZ66"/>
<dbReference type="InterPro" id="IPR006083">
    <property type="entry name" value="PRK/URK"/>
</dbReference>
<feature type="domain" description="Phosphoribulokinase/uridine kinase" evidence="1">
    <location>
        <begin position="44"/>
        <end position="206"/>
    </location>
</feature>
<sequence>MRLVVNGLEQEIQEDSHGVSMLLEPALVAWMRRPLAARRSFAFLAAPPGTGKSTLAAILAQRLAPDLQCVGMDGFHLPQAELDRRTIVRDGRTIPLASIKGAPESFDLEELDRALTRAHREDIVWPRYDRVLHDVVADGEALTAPHVLVEGNWLLLDEPGWRDLRRHADLTVFIAAPEELLARRLIARKVQGGLSTDAARSFYERSDGPNIQRALNHSFRNGTDLVLTMDRDGLLHESDHA</sequence>
<name>A0A1G9UZ66_9ACTO</name>
<dbReference type="OrthoDB" id="3192509at2"/>